<dbReference type="Pfam" id="PF13335">
    <property type="entry name" value="Mg_chelatase_C"/>
    <property type="match status" value="1"/>
</dbReference>
<dbReference type="RefSeq" id="WP_323306403.1">
    <property type="nucleotide sequence ID" value="NZ_JAYGHX010000011.1"/>
</dbReference>
<dbReference type="SUPFAM" id="SSF54211">
    <property type="entry name" value="Ribosomal protein S5 domain 2-like"/>
    <property type="match status" value="1"/>
</dbReference>
<dbReference type="InterPro" id="IPR020568">
    <property type="entry name" value="Ribosomal_Su5_D2-typ_SF"/>
</dbReference>
<dbReference type="Proteomes" id="UP001304461">
    <property type="component" value="Unassembled WGS sequence"/>
</dbReference>
<gene>
    <name evidence="4" type="ORF">VB738_14420</name>
</gene>
<dbReference type="InterPro" id="IPR003593">
    <property type="entry name" value="AAA+_ATPase"/>
</dbReference>
<dbReference type="PANTHER" id="PTHR32039:SF7">
    <property type="entry name" value="COMPETENCE PROTEIN COMM"/>
    <property type="match status" value="1"/>
</dbReference>
<evidence type="ECO:0000313" key="5">
    <source>
        <dbReference type="Proteomes" id="UP001304461"/>
    </source>
</evidence>
<dbReference type="SUPFAM" id="SSF52540">
    <property type="entry name" value="P-loop containing nucleoside triphosphate hydrolases"/>
    <property type="match status" value="1"/>
</dbReference>
<evidence type="ECO:0000256" key="2">
    <source>
        <dbReference type="ARBA" id="ARBA00006354"/>
    </source>
</evidence>
<accession>A0ABU5RXH1</accession>
<dbReference type="InterPro" id="IPR004482">
    <property type="entry name" value="Mg_chelat-rel"/>
</dbReference>
<sequence length="512" mass="54001">MLARCSSGALRGFEALPVTVEVDMAPGLPGLRVVGLADAAAQESRERVRGALRNGGLRVPLTRVVVNLAPADLPKAGPGFDLPIALGLLVASQQLAAAQVEGIWSAGELGLDGRLRPIRGVLALALAARRHGARALVVPAANATEAALVEGLPVWGAEHLGEVVTLLRDPGSAAAPAAALAPEPAVAAPDLVEVRGQAHGRRALEIAAAGGHHLLLVGAPGSGKTMLARRLPALLPPLVHQEALEVTQLHSLAGLLGEGAGLRRQRPFRSPHHGCSAAALIGGGALPRPGELSLAHHGVLFLDELAEFRREVLDQLRQPLEEGELWISRARQRCRFPSRVLLVAATNPCPCGWYGDPSQSCRCGEAQRRRHWGRLSGPLLDRIDLQVVMRRPEARELGGAYREAPQQGAPGGETSAVVAQRVAAARRRMGKRNPQGAANGQLDGPSLAAVVDPAPEALALWERAINQRRLSARGAERVLRVARTIADLAEEERVASGAIAEALSYRSFDRID</sequence>
<evidence type="ECO:0000256" key="1">
    <source>
        <dbReference type="ARBA" id="ARBA00003398"/>
    </source>
</evidence>
<comment type="similarity">
    <text evidence="2">Belongs to the Mg-chelatase subunits D/I family. ComM subfamily.</text>
</comment>
<dbReference type="SMART" id="SM00382">
    <property type="entry name" value="AAA"/>
    <property type="match status" value="1"/>
</dbReference>
<reference evidence="4 5" key="1">
    <citation type="submission" date="2023-12" db="EMBL/GenBank/DDBJ databases">
        <title>Baltic Sea Cyanobacteria.</title>
        <authorList>
            <person name="Delbaje E."/>
            <person name="Fewer D.P."/>
            <person name="Shishido T.K."/>
        </authorList>
    </citation>
    <scope>NUCLEOTIDE SEQUENCE [LARGE SCALE GENOMIC DNA]</scope>
    <source>
        <strain evidence="4 5">UHCC 0139</strain>
    </source>
</reference>
<dbReference type="NCBIfam" id="TIGR00368">
    <property type="entry name" value="YifB family Mg chelatase-like AAA ATPase"/>
    <property type="match status" value="1"/>
</dbReference>
<feature type="domain" description="AAA+ ATPase" evidence="3">
    <location>
        <begin position="210"/>
        <end position="393"/>
    </location>
</feature>
<dbReference type="InterPro" id="IPR000523">
    <property type="entry name" value="Mg_chelatse_chII-like_cat_dom"/>
</dbReference>
<dbReference type="InterPro" id="IPR027417">
    <property type="entry name" value="P-loop_NTPase"/>
</dbReference>
<dbReference type="Pfam" id="PF13541">
    <property type="entry name" value="ChlI"/>
    <property type="match status" value="1"/>
</dbReference>
<protein>
    <submittedName>
        <fullName evidence="4">YifB family Mg chelatase-like AAA ATPase</fullName>
    </submittedName>
</protein>
<dbReference type="InterPro" id="IPR045006">
    <property type="entry name" value="CHLI-like"/>
</dbReference>
<dbReference type="Gene3D" id="3.40.50.300">
    <property type="entry name" value="P-loop containing nucleotide triphosphate hydrolases"/>
    <property type="match status" value="1"/>
</dbReference>
<dbReference type="Pfam" id="PF01078">
    <property type="entry name" value="Mg_chelatase"/>
    <property type="match status" value="1"/>
</dbReference>
<dbReference type="EMBL" id="JAYGHX010000011">
    <property type="protein sequence ID" value="MEA5392454.1"/>
    <property type="molecule type" value="Genomic_DNA"/>
</dbReference>
<name>A0ABU5RXH1_9CYAN</name>
<dbReference type="CDD" id="cd00009">
    <property type="entry name" value="AAA"/>
    <property type="match status" value="1"/>
</dbReference>
<dbReference type="PANTHER" id="PTHR32039">
    <property type="entry name" value="MAGNESIUM-CHELATASE SUBUNIT CHLI"/>
    <property type="match status" value="1"/>
</dbReference>
<comment type="function">
    <text evidence="1">Involved in chlorophyll biosynthesis; introduces a magnesium ion into protoporphyrin IX to yield Mg-protoporphyrin IX.</text>
</comment>
<dbReference type="InterPro" id="IPR014721">
    <property type="entry name" value="Ribsml_uS5_D2-typ_fold_subgr"/>
</dbReference>
<organism evidence="4 5">
    <name type="scientific">Cyanobium gracile UHCC 0139</name>
    <dbReference type="NCBI Taxonomy" id="3110308"/>
    <lineage>
        <taxon>Bacteria</taxon>
        <taxon>Bacillati</taxon>
        <taxon>Cyanobacteriota</taxon>
        <taxon>Cyanophyceae</taxon>
        <taxon>Synechococcales</taxon>
        <taxon>Prochlorococcaceae</taxon>
        <taxon>Cyanobium</taxon>
    </lineage>
</organism>
<evidence type="ECO:0000313" key="4">
    <source>
        <dbReference type="EMBL" id="MEA5392454.1"/>
    </source>
</evidence>
<proteinExistence type="inferred from homology"/>
<keyword evidence="5" id="KW-1185">Reference proteome</keyword>
<dbReference type="Gene3D" id="3.30.230.10">
    <property type="match status" value="1"/>
</dbReference>
<comment type="caution">
    <text evidence="4">The sequence shown here is derived from an EMBL/GenBank/DDBJ whole genome shotgun (WGS) entry which is preliminary data.</text>
</comment>
<dbReference type="InterPro" id="IPR025158">
    <property type="entry name" value="Mg_chelat-rel_C"/>
</dbReference>
<evidence type="ECO:0000259" key="3">
    <source>
        <dbReference type="SMART" id="SM00382"/>
    </source>
</evidence>